<sequence length="518" mass="55756">MTEPKPGFKQTWKVSLVLFAVLFSIFMATSSAFFSTSDGRGGHLLPSNDAVYTAFPAWTLVHDKSLNIEKIGTEYGLPTGWGFAPKGYLNAIKDGKVIGQQHVDGRFVSDRFPGGIFLAVPFYAIAQQKIFTMTPSDVAAAFATALAMVFLFQMLLALVPRRFALAGTVLFSFGTAVWTVPADALWSESPTLLALSISGWALSRSSNVGAGIGYALAVFSRPHTAVIAATTGIWQSIVQRTLRPVLTIGGISVLGLALLVGYNKINAGKWAILTGSYAARPGAAVSLGSGGQAKPTLWITDYIYTFISPLHGLFVYSPFLLLLIPGLYMAWKATPSWVHSSAVGGLVYLIVQLAGNSYTGGIGFFGYRLIIVPLFLVTPLLVKSFELWTFPRTWARRTFGVLAAVSIWWFAVASVVSAELFGNITKVTKEYTWTTWQIPTAIAQSKPGAFLLATVFVGVVAWLVWPKQELDAAAVSSGSASRGSADQTKSTSSQPKPSDGRKALTKAEIKARQKAKKR</sequence>
<feature type="transmembrane region" description="Helical" evidence="2">
    <location>
        <begin position="241"/>
        <end position="262"/>
    </location>
</feature>
<feature type="transmembrane region" description="Helical" evidence="2">
    <location>
        <begin position="336"/>
        <end position="355"/>
    </location>
</feature>
<feature type="compositionally biased region" description="Basic and acidic residues" evidence="1">
    <location>
        <begin position="498"/>
        <end position="511"/>
    </location>
</feature>
<keyword evidence="2" id="KW-1133">Transmembrane helix</keyword>
<feature type="region of interest" description="Disordered" evidence="1">
    <location>
        <begin position="477"/>
        <end position="518"/>
    </location>
</feature>
<accession>A0A6J7ECN9</accession>
<gene>
    <name evidence="3" type="ORF">UFOPK3401_01428</name>
</gene>
<keyword evidence="2" id="KW-0812">Transmembrane</keyword>
<feature type="transmembrane region" description="Helical" evidence="2">
    <location>
        <begin position="302"/>
        <end position="324"/>
    </location>
</feature>
<feature type="compositionally biased region" description="Polar residues" evidence="1">
    <location>
        <begin position="486"/>
        <end position="496"/>
    </location>
</feature>
<feature type="transmembrane region" description="Helical" evidence="2">
    <location>
        <begin position="201"/>
        <end position="220"/>
    </location>
</feature>
<proteinExistence type="predicted"/>
<protein>
    <submittedName>
        <fullName evidence="3">Unannotated protein</fullName>
    </submittedName>
</protein>
<organism evidence="3">
    <name type="scientific">freshwater metagenome</name>
    <dbReference type="NCBI Taxonomy" id="449393"/>
    <lineage>
        <taxon>unclassified sequences</taxon>
        <taxon>metagenomes</taxon>
        <taxon>ecological metagenomes</taxon>
    </lineage>
</organism>
<feature type="transmembrane region" description="Helical" evidence="2">
    <location>
        <begin position="361"/>
        <end position="382"/>
    </location>
</feature>
<dbReference type="AlphaFoldDB" id="A0A6J7ECN9"/>
<evidence type="ECO:0000256" key="2">
    <source>
        <dbReference type="SAM" id="Phobius"/>
    </source>
</evidence>
<feature type="transmembrane region" description="Helical" evidence="2">
    <location>
        <begin position="138"/>
        <end position="156"/>
    </location>
</feature>
<feature type="transmembrane region" description="Helical" evidence="2">
    <location>
        <begin position="394"/>
        <end position="416"/>
    </location>
</feature>
<dbReference type="EMBL" id="CAFBLM010000095">
    <property type="protein sequence ID" value="CAB4880786.1"/>
    <property type="molecule type" value="Genomic_DNA"/>
</dbReference>
<feature type="transmembrane region" description="Helical" evidence="2">
    <location>
        <begin position="448"/>
        <end position="465"/>
    </location>
</feature>
<evidence type="ECO:0000313" key="3">
    <source>
        <dbReference type="EMBL" id="CAB4880786.1"/>
    </source>
</evidence>
<keyword evidence="2" id="KW-0472">Membrane</keyword>
<evidence type="ECO:0000256" key="1">
    <source>
        <dbReference type="SAM" id="MobiDB-lite"/>
    </source>
</evidence>
<reference evidence="3" key="1">
    <citation type="submission" date="2020-05" db="EMBL/GenBank/DDBJ databases">
        <authorList>
            <person name="Chiriac C."/>
            <person name="Salcher M."/>
            <person name="Ghai R."/>
            <person name="Kavagutti S V."/>
        </authorList>
    </citation>
    <scope>NUCLEOTIDE SEQUENCE</scope>
</reference>
<feature type="transmembrane region" description="Helical" evidence="2">
    <location>
        <begin position="163"/>
        <end position="181"/>
    </location>
</feature>
<name>A0A6J7ECN9_9ZZZZ</name>
<feature type="transmembrane region" description="Helical" evidence="2">
    <location>
        <begin position="12"/>
        <end position="34"/>
    </location>
</feature>